<dbReference type="EMBL" id="RZNJ01000001">
    <property type="protein sequence ID" value="RUT35159.1"/>
    <property type="molecule type" value="Genomic_DNA"/>
</dbReference>
<evidence type="ECO:0008006" key="3">
    <source>
        <dbReference type="Google" id="ProtNLM"/>
    </source>
</evidence>
<dbReference type="AlphaFoldDB" id="A0A433XM56"/>
<dbReference type="RefSeq" id="WP_127187350.1">
    <property type="nucleotide sequence ID" value="NZ_RZNJ01000001.1"/>
</dbReference>
<accession>A0A433XM56</accession>
<dbReference type="Proteomes" id="UP000281547">
    <property type="component" value="Unassembled WGS sequence"/>
</dbReference>
<organism evidence="1 2">
    <name type="scientific">Arsenicitalea aurantiaca</name>
    <dbReference type="NCBI Taxonomy" id="1783274"/>
    <lineage>
        <taxon>Bacteria</taxon>
        <taxon>Pseudomonadati</taxon>
        <taxon>Pseudomonadota</taxon>
        <taxon>Alphaproteobacteria</taxon>
        <taxon>Hyphomicrobiales</taxon>
        <taxon>Devosiaceae</taxon>
        <taxon>Arsenicitalea</taxon>
    </lineage>
</organism>
<protein>
    <recommendedName>
        <fullName evidence="3">Argininosuccinate lyase</fullName>
    </recommendedName>
</protein>
<comment type="caution">
    <text evidence="1">The sequence shown here is derived from an EMBL/GenBank/DDBJ whole genome shotgun (WGS) entry which is preliminary data.</text>
</comment>
<evidence type="ECO:0000313" key="1">
    <source>
        <dbReference type="EMBL" id="RUT35159.1"/>
    </source>
</evidence>
<evidence type="ECO:0000313" key="2">
    <source>
        <dbReference type="Proteomes" id="UP000281547"/>
    </source>
</evidence>
<sequence length="111" mass="11935">MQNLFARAAMAGAAAFIFSTGAGLAEDRRVLIINETSFTIMEFYASSVDADTWEEDILGKDVLPAGDSVMMNIDDGTGACLFDFRAVFDDGDEAVKGGVNVCEIARFTFTD</sequence>
<proteinExistence type="predicted"/>
<name>A0A433XM56_9HYPH</name>
<reference evidence="1 2" key="1">
    <citation type="journal article" date="2016" name="Int. J. Syst. Evol. Microbiol.">
        <title>Arsenicitalea aurantiaca gen. nov., sp. nov., a new member of the family Hyphomicrobiaceae, isolated from high-arsenic sediment.</title>
        <authorList>
            <person name="Mu Y."/>
            <person name="Zhou L."/>
            <person name="Zeng X.C."/>
            <person name="Liu L."/>
            <person name="Pan Y."/>
            <person name="Chen X."/>
            <person name="Wang J."/>
            <person name="Li S."/>
            <person name="Li W.J."/>
            <person name="Wang Y."/>
        </authorList>
    </citation>
    <scope>NUCLEOTIDE SEQUENCE [LARGE SCALE GENOMIC DNA]</scope>
    <source>
        <strain evidence="1 2">42-50</strain>
    </source>
</reference>
<keyword evidence="2" id="KW-1185">Reference proteome</keyword>
<dbReference type="OrthoDB" id="4736977at2"/>
<gene>
    <name evidence="1" type="ORF">EMQ25_04230</name>
</gene>